<feature type="compositionally biased region" description="Basic and acidic residues" evidence="1">
    <location>
        <begin position="173"/>
        <end position="189"/>
    </location>
</feature>
<protein>
    <submittedName>
        <fullName evidence="2">Uncharacterized protein</fullName>
    </submittedName>
</protein>
<name>A0AAE1AW23_9GAST</name>
<gene>
    <name evidence="2" type="ORF">RRG08_019803</name>
</gene>
<evidence type="ECO:0000313" key="3">
    <source>
        <dbReference type="Proteomes" id="UP001283361"/>
    </source>
</evidence>
<sequence>MKTSCLRAESKANPHDDTMVTSVLMAAEPANSALQDFQTHKFYDSDEQLRQKIIHHVTVLLRMRYDLTNYFRSLGSEFYHTCHDDLLLDKDLTTDSGSNLWFFKNIRIAVEKEQYRGFPRNRVMEYTSNLCDKWERWEQEGYRSEMDTDRVTDGGEERYRRKHRPTCNLENNEEARLTTDEKKRKEQNE</sequence>
<accession>A0AAE1AW23</accession>
<keyword evidence="3" id="KW-1185">Reference proteome</keyword>
<dbReference type="Proteomes" id="UP001283361">
    <property type="component" value="Unassembled WGS sequence"/>
</dbReference>
<comment type="caution">
    <text evidence="2">The sequence shown here is derived from an EMBL/GenBank/DDBJ whole genome shotgun (WGS) entry which is preliminary data.</text>
</comment>
<dbReference type="AlphaFoldDB" id="A0AAE1AW23"/>
<feature type="compositionally biased region" description="Basic and acidic residues" evidence="1">
    <location>
        <begin position="145"/>
        <end position="159"/>
    </location>
</feature>
<reference evidence="2" key="1">
    <citation type="journal article" date="2023" name="G3 (Bethesda)">
        <title>A reference genome for the long-term kleptoplast-retaining sea slug Elysia crispata morphotype clarki.</title>
        <authorList>
            <person name="Eastman K.E."/>
            <person name="Pendleton A.L."/>
            <person name="Shaikh M.A."/>
            <person name="Suttiyut T."/>
            <person name="Ogas R."/>
            <person name="Tomko P."/>
            <person name="Gavelis G."/>
            <person name="Widhalm J.R."/>
            <person name="Wisecaver J.H."/>
        </authorList>
    </citation>
    <scope>NUCLEOTIDE SEQUENCE</scope>
    <source>
        <strain evidence="2">ECLA1</strain>
    </source>
</reference>
<evidence type="ECO:0000313" key="2">
    <source>
        <dbReference type="EMBL" id="KAK3795038.1"/>
    </source>
</evidence>
<dbReference type="EMBL" id="JAWDGP010001084">
    <property type="protein sequence ID" value="KAK3795038.1"/>
    <property type="molecule type" value="Genomic_DNA"/>
</dbReference>
<evidence type="ECO:0000256" key="1">
    <source>
        <dbReference type="SAM" id="MobiDB-lite"/>
    </source>
</evidence>
<proteinExistence type="predicted"/>
<organism evidence="2 3">
    <name type="scientific">Elysia crispata</name>
    <name type="common">lettuce slug</name>
    <dbReference type="NCBI Taxonomy" id="231223"/>
    <lineage>
        <taxon>Eukaryota</taxon>
        <taxon>Metazoa</taxon>
        <taxon>Spiralia</taxon>
        <taxon>Lophotrochozoa</taxon>
        <taxon>Mollusca</taxon>
        <taxon>Gastropoda</taxon>
        <taxon>Heterobranchia</taxon>
        <taxon>Euthyneura</taxon>
        <taxon>Panpulmonata</taxon>
        <taxon>Sacoglossa</taxon>
        <taxon>Placobranchoidea</taxon>
        <taxon>Plakobranchidae</taxon>
        <taxon>Elysia</taxon>
    </lineage>
</organism>
<feature type="region of interest" description="Disordered" evidence="1">
    <location>
        <begin position="145"/>
        <end position="189"/>
    </location>
</feature>